<feature type="domain" description="BioF2-like acetyltransferase" evidence="1">
    <location>
        <begin position="185"/>
        <end position="323"/>
    </location>
</feature>
<name>A0A7W2FAF8_9BURK</name>
<dbReference type="Proteomes" id="UP000573499">
    <property type="component" value="Unassembled WGS sequence"/>
</dbReference>
<dbReference type="Gene3D" id="3.40.630.30">
    <property type="match status" value="1"/>
</dbReference>
<keyword evidence="2" id="KW-0808">Transferase</keyword>
<sequence length="364" mass="41687">MSYHAELLSTIDALDAIKDQWQALCAALPENTGFFSSYSYLRSYLDFHQPNGWVVVAIYGADRAQLLGVFPLSIFNVQDGDNNYRACKPIGTPYAPYYDFAVRSQCRREVLSILIHNVLRGHFKCDLAFLGPLHDSSPLSIVLLEELDAPMIKMVSNRDALSQIDTRGQTLEAYFRRRKSLTLPNARYQERRLRKCGNVEICLTEHGADLANVVMELCQRNEEHFPEENYYRQHADWKTYMTQLATQLAPQGFAEIATLRLDQQVIASALSFLQPGRRYFYLIAYDPAFGRHSPSKILMAHLIERTFAEKNVFCFGAGQYQYKLDWCQSLGDIRTPVIFYTPEARRALDEKIVAGKMSAFISHH</sequence>
<dbReference type="GO" id="GO:0016740">
    <property type="term" value="F:transferase activity"/>
    <property type="evidence" value="ECO:0007669"/>
    <property type="project" value="UniProtKB-KW"/>
</dbReference>
<protein>
    <submittedName>
        <fullName evidence="2">GNAT family N-acetyltransferase</fullName>
    </submittedName>
</protein>
<accession>A0A7W2FAF8</accession>
<proteinExistence type="predicted"/>
<dbReference type="InterPro" id="IPR016181">
    <property type="entry name" value="Acyl_CoA_acyltransferase"/>
</dbReference>
<dbReference type="SUPFAM" id="SSF55729">
    <property type="entry name" value="Acyl-CoA N-acyltransferases (Nat)"/>
    <property type="match status" value="1"/>
</dbReference>
<evidence type="ECO:0000313" key="2">
    <source>
        <dbReference type="EMBL" id="MBA5687984.1"/>
    </source>
</evidence>
<dbReference type="Pfam" id="PF13480">
    <property type="entry name" value="Acetyltransf_6"/>
    <property type="match status" value="1"/>
</dbReference>
<dbReference type="RefSeq" id="WP_182153841.1">
    <property type="nucleotide sequence ID" value="NZ_JACEZU010000006.1"/>
</dbReference>
<gene>
    <name evidence="2" type="ORF">H3H39_13100</name>
</gene>
<dbReference type="AlphaFoldDB" id="A0A7W2FAF8"/>
<evidence type="ECO:0000259" key="1">
    <source>
        <dbReference type="Pfam" id="PF13480"/>
    </source>
</evidence>
<evidence type="ECO:0000313" key="3">
    <source>
        <dbReference type="Proteomes" id="UP000573499"/>
    </source>
</evidence>
<dbReference type="InterPro" id="IPR038740">
    <property type="entry name" value="BioF2-like_GNAT_dom"/>
</dbReference>
<comment type="caution">
    <text evidence="2">The sequence shown here is derived from an EMBL/GenBank/DDBJ whole genome shotgun (WGS) entry which is preliminary data.</text>
</comment>
<dbReference type="EMBL" id="JACEZU010000006">
    <property type="protein sequence ID" value="MBA5687984.1"/>
    <property type="molecule type" value="Genomic_DNA"/>
</dbReference>
<reference evidence="2 3" key="1">
    <citation type="submission" date="2020-07" db="EMBL/GenBank/DDBJ databases">
        <title>Novel species isolated from subtropical streams in China.</title>
        <authorList>
            <person name="Lu H."/>
        </authorList>
    </citation>
    <scope>NUCLEOTIDE SEQUENCE [LARGE SCALE GENOMIC DNA]</scope>
    <source>
        <strain evidence="2 3">LX47W</strain>
    </source>
</reference>
<organism evidence="2 3">
    <name type="scientific">Rugamonas apoptosis</name>
    <dbReference type="NCBI Taxonomy" id="2758570"/>
    <lineage>
        <taxon>Bacteria</taxon>
        <taxon>Pseudomonadati</taxon>
        <taxon>Pseudomonadota</taxon>
        <taxon>Betaproteobacteria</taxon>
        <taxon>Burkholderiales</taxon>
        <taxon>Oxalobacteraceae</taxon>
        <taxon>Telluria group</taxon>
        <taxon>Rugamonas</taxon>
    </lineage>
</organism>
<keyword evidence="3" id="KW-1185">Reference proteome</keyword>